<dbReference type="UniPathway" id="UPA00557">
    <property type="reaction ID" value="UER00613"/>
</dbReference>
<feature type="transmembrane region" description="Helical" evidence="12">
    <location>
        <begin position="39"/>
        <end position="60"/>
    </location>
</feature>
<dbReference type="InterPro" id="IPR004552">
    <property type="entry name" value="AGP_acyltrans"/>
</dbReference>
<keyword evidence="9 11" id="KW-0443">Lipid metabolism</keyword>
<dbReference type="OrthoDB" id="9809618at2"/>
<dbReference type="GO" id="GO:0006654">
    <property type="term" value="P:phosphatidic acid biosynthetic process"/>
    <property type="evidence" value="ECO:0007669"/>
    <property type="project" value="TreeGrafter"/>
</dbReference>
<dbReference type="Pfam" id="PF01553">
    <property type="entry name" value="Acyltransferase"/>
    <property type="match status" value="1"/>
</dbReference>
<evidence type="ECO:0000256" key="2">
    <source>
        <dbReference type="ARBA" id="ARBA00004728"/>
    </source>
</evidence>
<dbReference type="SUPFAM" id="SSF69593">
    <property type="entry name" value="Glycerol-3-phosphate (1)-acyltransferase"/>
    <property type="match status" value="1"/>
</dbReference>
<accession>A0A5K7Z7J4</accession>
<keyword evidence="12" id="KW-0472">Membrane</keyword>
<dbReference type="RefSeq" id="WP_155304985.1">
    <property type="nucleotide sequence ID" value="NZ_AP021875.1"/>
</dbReference>
<reference evidence="14 15" key="1">
    <citation type="submission" date="2019-11" db="EMBL/GenBank/DDBJ databases">
        <title>Comparative genomics of hydrocarbon-degrading Desulfosarcina strains.</title>
        <authorList>
            <person name="Watanabe M."/>
            <person name="Kojima H."/>
            <person name="Fukui M."/>
        </authorList>
    </citation>
    <scope>NUCLEOTIDE SEQUENCE [LARGE SCALE GENOMIC DNA]</scope>
    <source>
        <strain evidence="14 15">PP31</strain>
    </source>
</reference>
<evidence type="ECO:0000256" key="8">
    <source>
        <dbReference type="ARBA" id="ARBA00022679"/>
    </source>
</evidence>
<evidence type="ECO:0000256" key="4">
    <source>
        <dbReference type="ARBA" id="ARBA00008655"/>
    </source>
</evidence>
<sequence length="245" mass="28036">MINRSISILFLIFIGLTSAVFFVVALLIWLLTFAFDRRLVLLHLFSSFWASLYLWLMPAWSVHVEGRRKTAWQRHFVIVSNHQSQLDILVAFRLFIPFKWVSKAEVFNLPFIGWNMRLNRYIKLKRGDKAGIARMFADCEKALSKGNSIFMFPEGTRSKTGDIKAFKPGAFILAKKMGVPILPVAINGTHAALPKYSLNFHGRQHMYIRVLDPIFPEQFADLSVQALSDKVHRTITAALEKIPTA</sequence>
<keyword evidence="15" id="KW-1185">Reference proteome</keyword>
<dbReference type="PANTHER" id="PTHR10434:SF64">
    <property type="entry name" value="1-ACYL-SN-GLYCEROL-3-PHOSPHATE ACYLTRANSFERASE-RELATED"/>
    <property type="match status" value="1"/>
</dbReference>
<evidence type="ECO:0000313" key="15">
    <source>
        <dbReference type="Proteomes" id="UP000427769"/>
    </source>
</evidence>
<keyword evidence="10 11" id="KW-0012">Acyltransferase</keyword>
<comment type="catalytic activity">
    <reaction evidence="1 11">
        <text>a 1-acyl-sn-glycero-3-phosphate + an acyl-CoA = a 1,2-diacyl-sn-glycero-3-phosphate + CoA</text>
        <dbReference type="Rhea" id="RHEA:19709"/>
        <dbReference type="ChEBI" id="CHEBI:57287"/>
        <dbReference type="ChEBI" id="CHEBI:57970"/>
        <dbReference type="ChEBI" id="CHEBI:58342"/>
        <dbReference type="ChEBI" id="CHEBI:58608"/>
        <dbReference type="EC" id="2.3.1.51"/>
    </reaction>
</comment>
<evidence type="ECO:0000256" key="7">
    <source>
        <dbReference type="ARBA" id="ARBA00022516"/>
    </source>
</evidence>
<dbReference type="EMBL" id="AP021875">
    <property type="protein sequence ID" value="BBO76129.1"/>
    <property type="molecule type" value="Genomic_DNA"/>
</dbReference>
<comment type="pathway">
    <text evidence="3">Lipid metabolism.</text>
</comment>
<protein>
    <recommendedName>
        <fullName evidence="6 11">1-acyl-sn-glycerol-3-phosphate acyltransferase</fullName>
        <ecNumber evidence="5 11">2.3.1.51</ecNumber>
    </recommendedName>
</protein>
<evidence type="ECO:0000256" key="3">
    <source>
        <dbReference type="ARBA" id="ARBA00005189"/>
    </source>
</evidence>
<dbReference type="NCBIfam" id="TIGR00530">
    <property type="entry name" value="AGP_acyltrn"/>
    <property type="match status" value="1"/>
</dbReference>
<dbReference type="GO" id="GO:0016024">
    <property type="term" value="P:CDP-diacylglycerol biosynthetic process"/>
    <property type="evidence" value="ECO:0007669"/>
    <property type="project" value="UniProtKB-UniPathway"/>
</dbReference>
<feature type="domain" description="Phospholipid/glycerol acyltransferase" evidence="13">
    <location>
        <begin position="76"/>
        <end position="189"/>
    </location>
</feature>
<dbReference type="PANTHER" id="PTHR10434">
    <property type="entry name" value="1-ACYL-SN-GLYCEROL-3-PHOSPHATE ACYLTRANSFERASE"/>
    <property type="match status" value="1"/>
</dbReference>
<dbReference type="EC" id="2.3.1.51" evidence="5 11"/>
<dbReference type="GO" id="GO:0016020">
    <property type="term" value="C:membrane"/>
    <property type="evidence" value="ECO:0007669"/>
    <property type="project" value="InterPro"/>
</dbReference>
<keyword evidence="11" id="KW-1208">Phospholipid metabolism</keyword>
<proteinExistence type="inferred from homology"/>
<evidence type="ECO:0000256" key="5">
    <source>
        <dbReference type="ARBA" id="ARBA00013211"/>
    </source>
</evidence>
<gene>
    <name evidence="14" type="ORF">DSCW_35460</name>
</gene>
<dbReference type="InterPro" id="IPR002123">
    <property type="entry name" value="Plipid/glycerol_acylTrfase"/>
</dbReference>
<organism evidence="14 15">
    <name type="scientific">Desulfosarcina widdelii</name>
    <dbReference type="NCBI Taxonomy" id="947919"/>
    <lineage>
        <taxon>Bacteria</taxon>
        <taxon>Pseudomonadati</taxon>
        <taxon>Thermodesulfobacteriota</taxon>
        <taxon>Desulfobacteria</taxon>
        <taxon>Desulfobacterales</taxon>
        <taxon>Desulfosarcinaceae</taxon>
        <taxon>Desulfosarcina</taxon>
    </lineage>
</organism>
<keyword evidence="12" id="KW-1133">Transmembrane helix</keyword>
<comment type="similarity">
    <text evidence="4 11">Belongs to the 1-acyl-sn-glycerol-3-phosphate acyltransferase family.</text>
</comment>
<evidence type="ECO:0000256" key="12">
    <source>
        <dbReference type="SAM" id="Phobius"/>
    </source>
</evidence>
<comment type="domain">
    <text evidence="11">The HXXXXD motif is essential for acyltransferase activity and may constitute the binding site for the phosphate moiety of the glycerol-3-phosphate.</text>
</comment>
<keyword evidence="11" id="KW-0594">Phospholipid biosynthesis</keyword>
<dbReference type="Proteomes" id="UP000427769">
    <property type="component" value="Chromosome"/>
</dbReference>
<evidence type="ECO:0000256" key="6">
    <source>
        <dbReference type="ARBA" id="ARBA00016139"/>
    </source>
</evidence>
<keyword evidence="8 11" id="KW-0808">Transferase</keyword>
<dbReference type="GO" id="GO:0003841">
    <property type="term" value="F:1-acylglycerol-3-phosphate O-acyltransferase activity"/>
    <property type="evidence" value="ECO:0007669"/>
    <property type="project" value="UniProtKB-UniRule"/>
</dbReference>
<feature type="transmembrane region" description="Helical" evidence="12">
    <location>
        <begin position="6"/>
        <end position="32"/>
    </location>
</feature>
<keyword evidence="12" id="KW-0812">Transmembrane</keyword>
<evidence type="ECO:0000256" key="11">
    <source>
        <dbReference type="RuleBase" id="RU361267"/>
    </source>
</evidence>
<evidence type="ECO:0000256" key="1">
    <source>
        <dbReference type="ARBA" id="ARBA00001141"/>
    </source>
</evidence>
<name>A0A5K7Z7J4_9BACT</name>
<evidence type="ECO:0000313" key="14">
    <source>
        <dbReference type="EMBL" id="BBO76129.1"/>
    </source>
</evidence>
<evidence type="ECO:0000256" key="9">
    <source>
        <dbReference type="ARBA" id="ARBA00023098"/>
    </source>
</evidence>
<keyword evidence="7 11" id="KW-0444">Lipid biosynthesis</keyword>
<dbReference type="AlphaFoldDB" id="A0A5K7Z7J4"/>
<dbReference type="KEGG" id="dwd:DSCW_35460"/>
<evidence type="ECO:0000256" key="10">
    <source>
        <dbReference type="ARBA" id="ARBA00023315"/>
    </source>
</evidence>
<comment type="pathway">
    <text evidence="2">Phospholipid metabolism; CDP-diacylglycerol biosynthesis; CDP-diacylglycerol from sn-glycerol 3-phosphate: step 2/3.</text>
</comment>
<dbReference type="CDD" id="cd07989">
    <property type="entry name" value="LPLAT_AGPAT-like"/>
    <property type="match status" value="1"/>
</dbReference>
<dbReference type="SMART" id="SM00563">
    <property type="entry name" value="PlsC"/>
    <property type="match status" value="1"/>
</dbReference>
<evidence type="ECO:0000259" key="13">
    <source>
        <dbReference type="SMART" id="SM00563"/>
    </source>
</evidence>